<organism evidence="8 9">
    <name type="scientific">Saxibacter everestensis</name>
    <dbReference type="NCBI Taxonomy" id="2909229"/>
    <lineage>
        <taxon>Bacteria</taxon>
        <taxon>Bacillati</taxon>
        <taxon>Actinomycetota</taxon>
        <taxon>Actinomycetes</taxon>
        <taxon>Micrococcales</taxon>
        <taxon>Brevibacteriaceae</taxon>
        <taxon>Saxibacter</taxon>
    </lineage>
</organism>
<dbReference type="GO" id="GO:0016491">
    <property type="term" value="F:oxidoreductase activity"/>
    <property type="evidence" value="ECO:0007669"/>
    <property type="project" value="UniProtKB-KW"/>
</dbReference>
<evidence type="ECO:0000256" key="2">
    <source>
        <dbReference type="ARBA" id="ARBA00022630"/>
    </source>
</evidence>
<feature type="compositionally biased region" description="Basic and acidic residues" evidence="6">
    <location>
        <begin position="451"/>
        <end position="480"/>
    </location>
</feature>
<dbReference type="EMBL" id="CP090958">
    <property type="protein sequence ID" value="WGW10757.1"/>
    <property type="molecule type" value="Genomic_DNA"/>
</dbReference>
<keyword evidence="5" id="KW-0520">NAD</keyword>
<gene>
    <name evidence="8" type="ORF">LWF01_11535</name>
</gene>
<dbReference type="SUPFAM" id="SSF51905">
    <property type="entry name" value="FAD/NAD(P)-binding domain"/>
    <property type="match status" value="1"/>
</dbReference>
<feature type="region of interest" description="Disordered" evidence="6">
    <location>
        <begin position="441"/>
        <end position="480"/>
    </location>
</feature>
<evidence type="ECO:0000256" key="5">
    <source>
        <dbReference type="ARBA" id="ARBA00023027"/>
    </source>
</evidence>
<evidence type="ECO:0000256" key="3">
    <source>
        <dbReference type="ARBA" id="ARBA00022827"/>
    </source>
</evidence>
<comment type="similarity">
    <text evidence="1">Belongs to the NADH dehydrogenase family.</text>
</comment>
<feature type="domain" description="FAD/NAD(P)-binding" evidence="7">
    <location>
        <begin position="12"/>
        <end position="341"/>
    </location>
</feature>
<dbReference type="RefSeq" id="WP_349637540.1">
    <property type="nucleotide sequence ID" value="NZ_CP090958.1"/>
</dbReference>
<dbReference type="Pfam" id="PF07992">
    <property type="entry name" value="Pyr_redox_2"/>
    <property type="match status" value="1"/>
</dbReference>
<evidence type="ECO:0000313" key="9">
    <source>
        <dbReference type="Proteomes" id="UP001209083"/>
    </source>
</evidence>
<dbReference type="PANTHER" id="PTHR43706">
    <property type="entry name" value="NADH DEHYDROGENASE"/>
    <property type="match status" value="1"/>
</dbReference>
<accession>A0ABY8QP79</accession>
<dbReference type="InterPro" id="IPR045024">
    <property type="entry name" value="NDH-2"/>
</dbReference>
<evidence type="ECO:0000256" key="6">
    <source>
        <dbReference type="SAM" id="MobiDB-lite"/>
    </source>
</evidence>
<proteinExistence type="inferred from homology"/>
<keyword evidence="2" id="KW-0285">Flavoprotein</keyword>
<sequence length="480" mass="52135">MALIRNSTLRPRILVVGGGYLGFVTARRLQKSLDRGEATITVVDPNPYMTYQPLLPEVAAGSIEPRHAVIPLRRHLRRSEVVTGKVTRISHADRHAVIEPELGEPFELDYDHIVLASGSVPRTLPIPGLAEEAISFKRIEEAVALRDRILSRLDDAAVIEDDAERRKALTFVFVGGGFAGIESLAELEDMARQAVARYDTLTEADLRFVLIEAMARVMPEVGEAQARWVVESLRARGVDVYLETFLQDCTNKHIKLSNGEEFDADTIVWNAGVKANPLLIDSDLPLDDRGRIRARADLRVEDDNGVVEGAWAAGDNAAVPDLSGGGVGGFCVPNAQHAVRQAPVLAGNITKALRGGSDFVQYSHKSIGTVAGLGVYKGVAQIGSFEARGILAWAMHRGYHGMAVPTIERKVRVFANWFLGILLGRDDSQLVDLAEPRKAFAEAADSKPLPKKPEAKAAEAKKSEPKKAEAKVKEAAARAS</sequence>
<dbReference type="PRINTS" id="PR00368">
    <property type="entry name" value="FADPNR"/>
</dbReference>
<dbReference type="EC" id="1.6.5.-" evidence="8"/>
<keyword evidence="9" id="KW-1185">Reference proteome</keyword>
<evidence type="ECO:0000259" key="7">
    <source>
        <dbReference type="Pfam" id="PF07992"/>
    </source>
</evidence>
<dbReference type="PANTHER" id="PTHR43706:SF45">
    <property type="entry name" value="NADH DEHYDROGENASE-LIKE PROTEIN RV1812C"/>
    <property type="match status" value="1"/>
</dbReference>
<keyword evidence="4 8" id="KW-0560">Oxidoreductase</keyword>
<protein>
    <submittedName>
        <fullName evidence="8">NAD(P)/FAD-dependent oxidoreductase</fullName>
        <ecNumber evidence="8">1.6.5.-</ecNumber>
    </submittedName>
</protein>
<name>A0ABY8QP79_9MICO</name>
<reference evidence="8 9" key="1">
    <citation type="submission" date="2023-05" db="EMBL/GenBank/DDBJ databases">
        <title>Lithophilousrod everest ZFBP1038 complete genpme.</title>
        <authorList>
            <person name="Tian M."/>
        </authorList>
    </citation>
    <scope>NUCLEOTIDE SEQUENCE [LARGE SCALE GENOMIC DNA]</scope>
    <source>
        <strain evidence="8 9">ZFBP1038</strain>
    </source>
</reference>
<dbReference type="InterPro" id="IPR023753">
    <property type="entry name" value="FAD/NAD-binding_dom"/>
</dbReference>
<dbReference type="InterPro" id="IPR036188">
    <property type="entry name" value="FAD/NAD-bd_sf"/>
</dbReference>
<keyword evidence="3" id="KW-0274">FAD</keyword>
<evidence type="ECO:0000256" key="1">
    <source>
        <dbReference type="ARBA" id="ARBA00005272"/>
    </source>
</evidence>
<evidence type="ECO:0000313" key="8">
    <source>
        <dbReference type="EMBL" id="WGW10757.1"/>
    </source>
</evidence>
<dbReference type="Gene3D" id="3.50.50.100">
    <property type="match status" value="1"/>
</dbReference>
<evidence type="ECO:0000256" key="4">
    <source>
        <dbReference type="ARBA" id="ARBA00023002"/>
    </source>
</evidence>
<dbReference type="Proteomes" id="UP001209083">
    <property type="component" value="Chromosome"/>
</dbReference>